<evidence type="ECO:0000313" key="2">
    <source>
        <dbReference type="Proteomes" id="UP000471190"/>
    </source>
</evidence>
<protein>
    <submittedName>
        <fullName evidence="1">DUF1062 domain-containing protein</fullName>
    </submittedName>
</protein>
<dbReference type="InterPro" id="IPR009412">
    <property type="entry name" value="DUF1062"/>
</dbReference>
<comment type="caution">
    <text evidence="1">The sequence shown here is derived from an EMBL/GenBank/DDBJ whole genome shotgun (WGS) entry which is preliminary data.</text>
</comment>
<dbReference type="Pfam" id="PF06353">
    <property type="entry name" value="DUF1062"/>
    <property type="match status" value="1"/>
</dbReference>
<dbReference type="AlphaFoldDB" id="A0A6P1C9Q4"/>
<accession>A0A6P1C9Q4</accession>
<dbReference type="InterPro" id="IPR036986">
    <property type="entry name" value="S4_RNA-bd_sf"/>
</dbReference>
<dbReference type="PIRSF" id="PIRSF021719">
    <property type="entry name" value="DUF1062"/>
    <property type="match status" value="1"/>
</dbReference>
<dbReference type="EMBL" id="JAADZA010000010">
    <property type="protein sequence ID" value="NEV11644.1"/>
    <property type="molecule type" value="Genomic_DNA"/>
</dbReference>
<name>A0A6P1C9Q4_RHITR</name>
<proteinExistence type="predicted"/>
<reference evidence="1 2" key="1">
    <citation type="submission" date="2020-02" db="EMBL/GenBank/DDBJ databases">
        <title>Draft genome sequence of Rhizobium tropici.</title>
        <authorList>
            <person name="Khayi S."/>
            <person name="Jemo M."/>
        </authorList>
    </citation>
    <scope>NUCLEOTIDE SEQUENCE [LARGE SCALE GENOMIC DNA]</scope>
    <source>
        <strain evidence="1 2">A12</strain>
    </source>
</reference>
<evidence type="ECO:0000313" key="1">
    <source>
        <dbReference type="EMBL" id="NEV11644.1"/>
    </source>
</evidence>
<dbReference type="Proteomes" id="UP000471190">
    <property type="component" value="Unassembled WGS sequence"/>
</dbReference>
<dbReference type="GO" id="GO:0003723">
    <property type="term" value="F:RNA binding"/>
    <property type="evidence" value="ECO:0007669"/>
    <property type="project" value="InterPro"/>
</dbReference>
<sequence>MVDFHTEDQDGMCNILQVRWTLTPKTSPQPWIACSGCGCQKPFRSSGKVRLNANGKRLDAWLVYKCIDCDKTWNRTLFERRTVQDLGSSALEALQRSDPDWVRAQEFDLDGLKRKAKRIDEPPDVIIRKETIRAASNWAVLEIEISAEFPMNLRLDRLLASELAISRSRLQALRDGGKLRADPDRNDLFRHKVKHGVRIILDLSEIADRQAIGEAAASTE</sequence>
<organism evidence="1 2">
    <name type="scientific">Rhizobium tropici</name>
    <dbReference type="NCBI Taxonomy" id="398"/>
    <lineage>
        <taxon>Bacteria</taxon>
        <taxon>Pseudomonadati</taxon>
        <taxon>Pseudomonadota</taxon>
        <taxon>Alphaproteobacteria</taxon>
        <taxon>Hyphomicrobiales</taxon>
        <taxon>Rhizobiaceae</taxon>
        <taxon>Rhizobium/Agrobacterium group</taxon>
        <taxon>Rhizobium</taxon>
    </lineage>
</organism>
<dbReference type="Gene3D" id="3.10.290.10">
    <property type="entry name" value="RNA-binding S4 domain"/>
    <property type="match status" value="1"/>
</dbReference>
<gene>
    <name evidence="1" type="ORF">GXW80_11630</name>
</gene>